<evidence type="ECO:0000259" key="1">
    <source>
        <dbReference type="Pfam" id="PF13842"/>
    </source>
</evidence>
<evidence type="ECO:0000313" key="3">
    <source>
        <dbReference type="EMBL" id="CEK90549.1"/>
    </source>
</evidence>
<reference evidence="3" key="1">
    <citation type="submission" date="2014-12" db="EMBL/GenBank/DDBJ databases">
        <title>Insight into the proteome of Arion vulgaris.</title>
        <authorList>
            <person name="Aradska J."/>
            <person name="Bulat T."/>
            <person name="Smidak R."/>
            <person name="Sarate P."/>
            <person name="Gangsoo J."/>
            <person name="Sialana F."/>
            <person name="Bilban M."/>
            <person name="Lubec G."/>
        </authorList>
    </citation>
    <scope>NUCLEOTIDE SEQUENCE</scope>
    <source>
        <tissue evidence="3">Skin</tissue>
    </source>
</reference>
<dbReference type="InterPro" id="IPR029526">
    <property type="entry name" value="PGBD"/>
</dbReference>
<sequence>LAVTWHDTKRVNLISTVHSSEVMDKTVRKRGMPGGRIIKKPVIAEKYNKSMGGVDHFDQLSASYPYPHRSYKWYLPLYHFIVETALVNGHISYNTVNSTKNITAKKFRQDVSLALLEPAVLQRNVAPSTSQVTTSRLTERHFIEKYERPKYKPDCKVCKTVKKRSQTCMYCPNCNVPLCLTPCFKLYHTVE</sequence>
<dbReference type="InterPro" id="IPR032718">
    <property type="entry name" value="PGBD4_Znf_C"/>
</dbReference>
<evidence type="ECO:0000259" key="2">
    <source>
        <dbReference type="Pfam" id="PF13843"/>
    </source>
</evidence>
<dbReference type="EMBL" id="HACG01043684">
    <property type="protein sequence ID" value="CEK90549.1"/>
    <property type="molecule type" value="Transcribed_RNA"/>
</dbReference>
<dbReference type="Pfam" id="PF13843">
    <property type="entry name" value="DDE_Tnp_1_7"/>
    <property type="match status" value="1"/>
</dbReference>
<gene>
    <name evidence="3" type="primary">ORF177435</name>
</gene>
<proteinExistence type="predicted"/>
<dbReference type="PANTHER" id="PTHR46599">
    <property type="entry name" value="PIGGYBAC TRANSPOSABLE ELEMENT-DERIVED PROTEIN 4"/>
    <property type="match status" value="1"/>
</dbReference>
<feature type="non-terminal residue" evidence="3">
    <location>
        <position position="1"/>
    </location>
</feature>
<protein>
    <submittedName>
        <fullName evidence="3">Uncharacterized protein</fullName>
    </submittedName>
</protein>
<dbReference type="AlphaFoldDB" id="A0A0B7BB29"/>
<name>A0A0B7BB29_9EUPU</name>
<feature type="domain" description="PiggyBac transposable element-derived protein" evidence="2">
    <location>
        <begin position="3"/>
        <end position="90"/>
    </location>
</feature>
<feature type="non-terminal residue" evidence="3">
    <location>
        <position position="191"/>
    </location>
</feature>
<feature type="domain" description="PiggyBac transposable element-derived protein 4 C-terminal zinc-finger" evidence="1">
    <location>
        <begin position="139"/>
        <end position="188"/>
    </location>
</feature>
<dbReference type="Pfam" id="PF13842">
    <property type="entry name" value="zf-Tnp_2"/>
    <property type="match status" value="1"/>
</dbReference>
<accession>A0A0B7BB29</accession>
<organism evidence="3">
    <name type="scientific">Arion vulgaris</name>
    <dbReference type="NCBI Taxonomy" id="1028688"/>
    <lineage>
        <taxon>Eukaryota</taxon>
        <taxon>Metazoa</taxon>
        <taxon>Spiralia</taxon>
        <taxon>Lophotrochozoa</taxon>
        <taxon>Mollusca</taxon>
        <taxon>Gastropoda</taxon>
        <taxon>Heterobranchia</taxon>
        <taxon>Euthyneura</taxon>
        <taxon>Panpulmonata</taxon>
        <taxon>Eupulmonata</taxon>
        <taxon>Stylommatophora</taxon>
        <taxon>Helicina</taxon>
        <taxon>Arionoidea</taxon>
        <taxon>Arionidae</taxon>
        <taxon>Arion</taxon>
    </lineage>
</organism>
<dbReference type="PANTHER" id="PTHR46599:SF3">
    <property type="entry name" value="PIGGYBAC TRANSPOSABLE ELEMENT-DERIVED PROTEIN 4"/>
    <property type="match status" value="1"/>
</dbReference>